<feature type="transmembrane region" description="Helical" evidence="7">
    <location>
        <begin position="111"/>
        <end position="131"/>
    </location>
</feature>
<dbReference type="InterPro" id="IPR045276">
    <property type="entry name" value="YbiO_bact"/>
</dbReference>
<dbReference type="PANTHER" id="PTHR30460">
    <property type="entry name" value="MODERATE CONDUCTANCE MECHANOSENSITIVE CHANNEL YBIO"/>
    <property type="match status" value="1"/>
</dbReference>
<dbReference type="Pfam" id="PF00924">
    <property type="entry name" value="MS_channel_2nd"/>
    <property type="match status" value="1"/>
</dbReference>
<dbReference type="SUPFAM" id="SSF50182">
    <property type="entry name" value="Sm-like ribonucleoproteins"/>
    <property type="match status" value="1"/>
</dbReference>
<dbReference type="RefSeq" id="WP_185124923.1">
    <property type="nucleotide sequence ID" value="NZ_CAJEWD010000003.1"/>
</dbReference>
<dbReference type="PANTHER" id="PTHR30460:SF0">
    <property type="entry name" value="MODERATE CONDUCTANCE MECHANOSENSITIVE CHANNEL YBIO"/>
    <property type="match status" value="1"/>
</dbReference>
<dbReference type="EMBL" id="CAJEWD010000003">
    <property type="protein sequence ID" value="CAD2071725.1"/>
    <property type="molecule type" value="Genomic_DNA"/>
</dbReference>
<evidence type="ECO:0000313" key="11">
    <source>
        <dbReference type="EMBL" id="CAD2071725.1"/>
    </source>
</evidence>
<evidence type="ECO:0000256" key="6">
    <source>
        <dbReference type="ARBA" id="ARBA00023136"/>
    </source>
</evidence>
<dbReference type="GO" id="GO:0005886">
    <property type="term" value="C:plasma membrane"/>
    <property type="evidence" value="ECO:0007669"/>
    <property type="project" value="UniProtKB-SubCell"/>
</dbReference>
<evidence type="ECO:0000259" key="9">
    <source>
        <dbReference type="Pfam" id="PF21082"/>
    </source>
</evidence>
<evidence type="ECO:0000256" key="5">
    <source>
        <dbReference type="ARBA" id="ARBA00022989"/>
    </source>
</evidence>
<dbReference type="InterPro" id="IPR011014">
    <property type="entry name" value="MscS_channel_TM-2"/>
</dbReference>
<accession>A0A6V7R3T6</accession>
<dbReference type="InterPro" id="IPR010920">
    <property type="entry name" value="LSM_dom_sf"/>
</dbReference>
<keyword evidence="12" id="KW-1185">Reference proteome</keyword>
<feature type="transmembrane region" description="Helical" evidence="7">
    <location>
        <begin position="42"/>
        <end position="63"/>
    </location>
</feature>
<evidence type="ECO:0000256" key="7">
    <source>
        <dbReference type="SAM" id="Phobius"/>
    </source>
</evidence>
<comment type="caution">
    <text evidence="11">The sequence shown here is derived from an EMBL/GenBank/DDBJ whole genome shotgun (WGS) entry which is preliminary data.</text>
</comment>
<comment type="similarity">
    <text evidence="2">Belongs to the MscS (TC 1.A.23) family.</text>
</comment>
<feature type="domain" description="Mechanosensitive ion channel MscS C-terminal" evidence="9">
    <location>
        <begin position="214"/>
        <end position="291"/>
    </location>
</feature>
<evidence type="ECO:0000256" key="1">
    <source>
        <dbReference type="ARBA" id="ARBA00004651"/>
    </source>
</evidence>
<dbReference type="Pfam" id="PF21088">
    <property type="entry name" value="MS_channel_1st"/>
    <property type="match status" value="1"/>
</dbReference>
<evidence type="ECO:0000256" key="4">
    <source>
        <dbReference type="ARBA" id="ARBA00022692"/>
    </source>
</evidence>
<dbReference type="SUPFAM" id="SSF82861">
    <property type="entry name" value="Mechanosensitive channel protein MscS (YggB), transmembrane region"/>
    <property type="match status" value="1"/>
</dbReference>
<organism evidence="11 12">
    <name type="scientific">Jeotgalicoccus meleagridis</name>
    <dbReference type="NCBI Taxonomy" id="2759181"/>
    <lineage>
        <taxon>Bacteria</taxon>
        <taxon>Bacillati</taxon>
        <taxon>Bacillota</taxon>
        <taxon>Bacilli</taxon>
        <taxon>Bacillales</taxon>
        <taxon>Staphylococcaceae</taxon>
        <taxon>Jeotgalicoccus</taxon>
    </lineage>
</organism>
<dbReference type="InterPro" id="IPR049278">
    <property type="entry name" value="MS_channel_C"/>
</dbReference>
<dbReference type="GO" id="GO:0008381">
    <property type="term" value="F:mechanosensitive monoatomic ion channel activity"/>
    <property type="evidence" value="ECO:0007669"/>
    <property type="project" value="InterPro"/>
</dbReference>
<evidence type="ECO:0000256" key="3">
    <source>
        <dbReference type="ARBA" id="ARBA00022475"/>
    </source>
</evidence>
<evidence type="ECO:0000259" key="10">
    <source>
        <dbReference type="Pfam" id="PF21088"/>
    </source>
</evidence>
<sequence>MNFLSLFNTSVNEGLEEQLTFIETLIKRIGEPDLWINIGQTILFALILIIVGYILTRVANRLIENFFKYKAKSRLKGSDKRNNTLINVLQNSASIFIWFFIVVAILESFNIPVSTLLAGAGVVGLAIGFGAQSLVKDMITGFFIILENQFDKGDFVRVNTSGTTVAEGEVLSLGLRSSRIQGYEGELYMIPNGTINEVVNFSRYNSISFLDMNFSITEDLDQVESILESYLESHWREEEVLVEPPVVQGVQDIKQGEATIRVMLTSRPMEHFGATRRMRKRIKQYLESQNIYISVPTMDINDFEGENDEV</sequence>
<protein>
    <submittedName>
        <fullName evidence="11">Putative MscS family protein YkuT</fullName>
    </submittedName>
</protein>
<dbReference type="Gene3D" id="2.30.30.60">
    <property type="match status" value="1"/>
</dbReference>
<reference evidence="11 12" key="1">
    <citation type="submission" date="2020-07" db="EMBL/GenBank/DDBJ databases">
        <authorList>
            <person name="Criscuolo A."/>
        </authorList>
    </citation>
    <scope>NUCLEOTIDE SEQUENCE [LARGE SCALE GENOMIC DNA]</scope>
    <source>
        <strain evidence="11">CIP111649</strain>
    </source>
</reference>
<dbReference type="InterPro" id="IPR011066">
    <property type="entry name" value="MscS_channel_C_sf"/>
</dbReference>
<keyword evidence="3" id="KW-1003">Cell membrane</keyword>
<feature type="transmembrane region" description="Helical" evidence="7">
    <location>
        <begin position="84"/>
        <end position="105"/>
    </location>
</feature>
<feature type="domain" description="Mechanosensitive ion channel MscS" evidence="8">
    <location>
        <begin position="134"/>
        <end position="203"/>
    </location>
</feature>
<evidence type="ECO:0000313" key="12">
    <source>
        <dbReference type="Proteomes" id="UP000589351"/>
    </source>
</evidence>
<dbReference type="Pfam" id="PF21082">
    <property type="entry name" value="MS_channel_3rd"/>
    <property type="match status" value="1"/>
</dbReference>
<feature type="domain" description="Mechanosensitive ion channel transmembrane helices 2/3" evidence="10">
    <location>
        <begin position="94"/>
        <end position="132"/>
    </location>
</feature>
<dbReference type="InterPro" id="IPR049142">
    <property type="entry name" value="MS_channel_1st"/>
</dbReference>
<dbReference type="InterPro" id="IPR023408">
    <property type="entry name" value="MscS_beta-dom_sf"/>
</dbReference>
<dbReference type="InterPro" id="IPR006685">
    <property type="entry name" value="MscS_channel_2nd"/>
</dbReference>
<keyword evidence="5 7" id="KW-1133">Transmembrane helix</keyword>
<dbReference type="Proteomes" id="UP000589351">
    <property type="component" value="Unassembled WGS sequence"/>
</dbReference>
<keyword evidence="4 7" id="KW-0812">Transmembrane</keyword>
<dbReference type="FunFam" id="1.10.287.1260:FF:000005">
    <property type="entry name" value="Mechanosensitive ion channel family protein"/>
    <property type="match status" value="1"/>
</dbReference>
<evidence type="ECO:0000256" key="2">
    <source>
        <dbReference type="ARBA" id="ARBA00008017"/>
    </source>
</evidence>
<keyword evidence="6 7" id="KW-0472">Membrane</keyword>
<proteinExistence type="inferred from homology"/>
<gene>
    <name evidence="11" type="primary">ykuT</name>
    <name evidence="11" type="ORF">JEODO184_00376</name>
</gene>
<dbReference type="AlphaFoldDB" id="A0A6V7R3T6"/>
<dbReference type="Gene3D" id="3.30.70.100">
    <property type="match status" value="1"/>
</dbReference>
<dbReference type="Gene3D" id="1.10.287.1260">
    <property type="match status" value="1"/>
</dbReference>
<comment type="subcellular location">
    <subcellularLocation>
        <location evidence="1">Cell membrane</location>
        <topology evidence="1">Multi-pass membrane protein</topology>
    </subcellularLocation>
</comment>
<evidence type="ECO:0000259" key="8">
    <source>
        <dbReference type="Pfam" id="PF00924"/>
    </source>
</evidence>
<name>A0A6V7R3T6_9STAP</name>
<dbReference type="SUPFAM" id="SSF82689">
    <property type="entry name" value="Mechanosensitive channel protein MscS (YggB), C-terminal domain"/>
    <property type="match status" value="1"/>
</dbReference>